<keyword evidence="3" id="KW-0812">Transmembrane</keyword>
<evidence type="ECO:0000313" key="6">
    <source>
        <dbReference type="Proteomes" id="UP000676996"/>
    </source>
</evidence>
<dbReference type="GO" id="GO:0007165">
    <property type="term" value="P:signal transduction"/>
    <property type="evidence" value="ECO:0007669"/>
    <property type="project" value="UniProtKB-KW"/>
</dbReference>
<evidence type="ECO:0000256" key="1">
    <source>
        <dbReference type="ARBA" id="ARBA00023224"/>
    </source>
</evidence>
<dbReference type="Pfam" id="PF00015">
    <property type="entry name" value="MCPsignal"/>
    <property type="match status" value="1"/>
</dbReference>
<evidence type="ECO:0000313" key="5">
    <source>
        <dbReference type="EMBL" id="MBR0552560.1"/>
    </source>
</evidence>
<dbReference type="SMART" id="SM00283">
    <property type="entry name" value="MA"/>
    <property type="match status" value="1"/>
</dbReference>
<dbReference type="Gene3D" id="1.10.287.950">
    <property type="entry name" value="Methyl-accepting chemotaxis protein"/>
    <property type="match status" value="1"/>
</dbReference>
<accession>A0A8T4IDB0</accession>
<feature type="transmembrane region" description="Helical" evidence="3">
    <location>
        <begin position="120"/>
        <end position="142"/>
    </location>
</feature>
<comment type="caution">
    <text evidence="5">The sequence shown here is derived from an EMBL/GenBank/DDBJ whole genome shotgun (WGS) entry which is preliminary data.</text>
</comment>
<dbReference type="Proteomes" id="UP000676996">
    <property type="component" value="Unassembled WGS sequence"/>
</dbReference>
<feature type="transmembrane region" description="Helical" evidence="3">
    <location>
        <begin position="148"/>
        <end position="166"/>
    </location>
</feature>
<keyword evidence="3" id="KW-1133">Transmembrane helix</keyword>
<dbReference type="RefSeq" id="WP_284053835.1">
    <property type="nucleotide sequence ID" value="NZ_JAGRQC010000002.1"/>
</dbReference>
<keyword evidence="1 2" id="KW-0807">Transducer</keyword>
<keyword evidence="3" id="KW-0472">Membrane</keyword>
<evidence type="ECO:0000256" key="2">
    <source>
        <dbReference type="PROSITE-ProRule" id="PRU00284"/>
    </source>
</evidence>
<dbReference type="InterPro" id="IPR004089">
    <property type="entry name" value="MCPsignal_dom"/>
</dbReference>
<feature type="transmembrane region" description="Helical" evidence="3">
    <location>
        <begin position="79"/>
        <end position="100"/>
    </location>
</feature>
<keyword evidence="6" id="KW-1185">Reference proteome</keyword>
<feature type="transmembrane region" description="Helical" evidence="3">
    <location>
        <begin position="55"/>
        <end position="73"/>
    </location>
</feature>
<name>A0A8T4IDB0_9SPHN</name>
<reference evidence="5" key="1">
    <citation type="submission" date="2021-04" db="EMBL/GenBank/DDBJ databases">
        <title>Ouciella asimina sp. nov., isolated from the surface seawater in the hydrothermal field of Okinawa Trough.</title>
        <authorList>
            <person name="Shuang W."/>
        </authorList>
    </citation>
    <scope>NUCLEOTIDE SEQUENCE</scope>
    <source>
        <strain evidence="5">LXI357</strain>
    </source>
</reference>
<proteinExistence type="predicted"/>
<dbReference type="SUPFAM" id="SSF58104">
    <property type="entry name" value="Methyl-accepting chemotaxis protein (MCP) signaling domain"/>
    <property type="match status" value="1"/>
</dbReference>
<dbReference type="GO" id="GO:0016020">
    <property type="term" value="C:membrane"/>
    <property type="evidence" value="ECO:0007669"/>
    <property type="project" value="InterPro"/>
</dbReference>
<dbReference type="PANTHER" id="PTHR32089">
    <property type="entry name" value="METHYL-ACCEPTING CHEMOTAXIS PROTEIN MCPB"/>
    <property type="match status" value="1"/>
</dbReference>
<dbReference type="EMBL" id="JAGRQC010000002">
    <property type="protein sequence ID" value="MBR0552560.1"/>
    <property type="molecule type" value="Genomic_DNA"/>
</dbReference>
<feature type="domain" description="Methyl-accepting transducer" evidence="4">
    <location>
        <begin position="294"/>
        <end position="530"/>
    </location>
</feature>
<evidence type="ECO:0000259" key="4">
    <source>
        <dbReference type="PROSITE" id="PS50111"/>
    </source>
</evidence>
<dbReference type="PANTHER" id="PTHR32089:SF112">
    <property type="entry name" value="LYSOZYME-LIKE PROTEIN-RELATED"/>
    <property type="match status" value="1"/>
</dbReference>
<gene>
    <name evidence="5" type="ORF">J7S20_08590</name>
</gene>
<protein>
    <recommendedName>
        <fullName evidence="4">Methyl-accepting transducer domain-containing protein</fullName>
    </recommendedName>
</protein>
<evidence type="ECO:0000256" key="3">
    <source>
        <dbReference type="SAM" id="Phobius"/>
    </source>
</evidence>
<dbReference type="PROSITE" id="PS50111">
    <property type="entry name" value="CHEMOTAXIS_TRANSDUC_2"/>
    <property type="match status" value="1"/>
</dbReference>
<organism evidence="5 6">
    <name type="scientific">Stakelama marina</name>
    <dbReference type="NCBI Taxonomy" id="2826939"/>
    <lineage>
        <taxon>Bacteria</taxon>
        <taxon>Pseudomonadati</taxon>
        <taxon>Pseudomonadota</taxon>
        <taxon>Alphaproteobacteria</taxon>
        <taxon>Sphingomonadales</taxon>
        <taxon>Sphingomonadaceae</taxon>
        <taxon>Stakelama</taxon>
    </lineage>
</organism>
<dbReference type="AlphaFoldDB" id="A0A8T4IDB0"/>
<sequence length="550" mass="58460">MAADRGTVAPEAARLHKRFRKARRKLRIVLGLGKGREALPLALVAEQARAARSSYPLTFAISIVVLAGLVWGLSDAPDVHRLVLACIVQVGASLVSLWHWQRDRARGWKIDNGRKRVIELTVMSAAISLSWSIVLVTALDVATPDEKLFVMCVLTGVICVGALSMATVPLASFAFMGVSAGAVSILITVTHSLPAQTFMVLVVFMILLGRSIFAQSAMFVDQHRASRELSAAAVEQEALAFEAKQATARTAFAEEQARNEERTRALEKQRAEMMALADRFDRSVMEAVTHLGTAAGSNSDAADRLEQISGVSSQQVEVVSRHVQQASEAAAMLLTTANELSGSVAAVTERVDRQTSLADAAETASSESEDAIYALVSHAGEIGKIVDVIADVTQQTNMLALNASIEAARAGEAGRGFAIVANEVKSLAGQTHHAAEEIRGQIGEMQNFVAAVAATIEKISEQVRSVAAIAVEINESIADQAGVAAAIDRAAHIVSEGTEDLRQGVDTATEATAESTRLTREMSGSTDALMAQAKRLASETERFLAELRAA</sequence>